<feature type="transmembrane region" description="Helical" evidence="2">
    <location>
        <begin position="96"/>
        <end position="115"/>
    </location>
</feature>
<accession>A0AAF3EUK1</accession>
<organism evidence="3 4">
    <name type="scientific">Mesorhabditis belari</name>
    <dbReference type="NCBI Taxonomy" id="2138241"/>
    <lineage>
        <taxon>Eukaryota</taxon>
        <taxon>Metazoa</taxon>
        <taxon>Ecdysozoa</taxon>
        <taxon>Nematoda</taxon>
        <taxon>Chromadorea</taxon>
        <taxon>Rhabditida</taxon>
        <taxon>Rhabditina</taxon>
        <taxon>Rhabditomorpha</taxon>
        <taxon>Rhabditoidea</taxon>
        <taxon>Rhabditidae</taxon>
        <taxon>Mesorhabditinae</taxon>
        <taxon>Mesorhabditis</taxon>
    </lineage>
</organism>
<proteinExistence type="predicted"/>
<dbReference type="WBParaSite" id="MBELARI_LOCUS17847">
    <property type="protein sequence ID" value="MBELARI_LOCUS17847"/>
    <property type="gene ID" value="MBELARI_LOCUS17847"/>
</dbReference>
<keyword evidence="2" id="KW-1133">Transmembrane helix</keyword>
<name>A0AAF3EUK1_9BILA</name>
<protein>
    <submittedName>
        <fullName evidence="4">Uncharacterized protein</fullName>
    </submittedName>
</protein>
<keyword evidence="3" id="KW-1185">Reference proteome</keyword>
<keyword evidence="2" id="KW-0812">Transmembrane</keyword>
<sequence>MNVKMGDEKCKDANCTLVSMPLEKSLFSGTRGQILVHKTDCSPAGQWKQEIVDTPVGVSLLLLLVPHVFLANAEIFLVHAALNFAYTQTPYLVKDVILIFWHFYALMGIGFHWIFGIFEHKTIDTIGGAATLLTSLLRVLLELGMIIVTALYVLRQLLKYERVASRLLSEEVNNLDEECQQYNRLTGRNNSTTSRKMNNEMRRVSDDEDGEGMEDCALALETWHSATTEEEEDVEDDEEGEEDDDDEEADEEEEDDEGEEEEDDEEEDDEEEEEEDEEDDDEEENEEERNGKETKRKGEKKFRQNLAFL</sequence>
<evidence type="ECO:0000256" key="1">
    <source>
        <dbReference type="SAM" id="MobiDB-lite"/>
    </source>
</evidence>
<evidence type="ECO:0000256" key="2">
    <source>
        <dbReference type="SAM" id="Phobius"/>
    </source>
</evidence>
<dbReference type="AlphaFoldDB" id="A0AAF3EUK1"/>
<feature type="region of interest" description="Disordered" evidence="1">
    <location>
        <begin position="223"/>
        <end position="309"/>
    </location>
</feature>
<keyword evidence="2" id="KW-0472">Membrane</keyword>
<dbReference type="Proteomes" id="UP000887575">
    <property type="component" value="Unassembled WGS sequence"/>
</dbReference>
<feature type="compositionally biased region" description="Polar residues" evidence="1">
    <location>
        <begin position="185"/>
        <end position="196"/>
    </location>
</feature>
<feature type="region of interest" description="Disordered" evidence="1">
    <location>
        <begin position="185"/>
        <end position="211"/>
    </location>
</feature>
<feature type="compositionally biased region" description="Acidic residues" evidence="1">
    <location>
        <begin position="228"/>
        <end position="287"/>
    </location>
</feature>
<reference evidence="4" key="1">
    <citation type="submission" date="2024-02" db="UniProtKB">
        <authorList>
            <consortium name="WormBaseParasite"/>
        </authorList>
    </citation>
    <scope>IDENTIFICATION</scope>
</reference>
<feature type="transmembrane region" description="Helical" evidence="2">
    <location>
        <begin position="60"/>
        <end position="84"/>
    </location>
</feature>
<evidence type="ECO:0000313" key="4">
    <source>
        <dbReference type="WBParaSite" id="MBELARI_LOCUS17847"/>
    </source>
</evidence>
<evidence type="ECO:0000313" key="3">
    <source>
        <dbReference type="Proteomes" id="UP000887575"/>
    </source>
</evidence>
<feature type="transmembrane region" description="Helical" evidence="2">
    <location>
        <begin position="135"/>
        <end position="154"/>
    </location>
</feature>